<organism evidence="2 3">
    <name type="scientific">Leptomonas seymouri</name>
    <dbReference type="NCBI Taxonomy" id="5684"/>
    <lineage>
        <taxon>Eukaryota</taxon>
        <taxon>Discoba</taxon>
        <taxon>Euglenozoa</taxon>
        <taxon>Kinetoplastea</taxon>
        <taxon>Metakinetoplastina</taxon>
        <taxon>Trypanosomatida</taxon>
        <taxon>Trypanosomatidae</taxon>
        <taxon>Leishmaniinae</taxon>
        <taxon>Leptomonas</taxon>
    </lineage>
</organism>
<accession>A0A0N1PBG8</accession>
<dbReference type="EMBL" id="LJSK01000177">
    <property type="protein sequence ID" value="KPI85608.1"/>
    <property type="molecule type" value="Genomic_DNA"/>
</dbReference>
<dbReference type="Proteomes" id="UP000038009">
    <property type="component" value="Unassembled WGS sequence"/>
</dbReference>
<dbReference type="AlphaFoldDB" id="A0A0N1PBG8"/>
<dbReference type="OMA" id="PITFYTE"/>
<evidence type="ECO:0000256" key="1">
    <source>
        <dbReference type="SAM" id="MobiDB-lite"/>
    </source>
</evidence>
<gene>
    <name evidence="2" type="ORF">ABL78_5346</name>
</gene>
<evidence type="ECO:0000313" key="2">
    <source>
        <dbReference type="EMBL" id="KPI85608.1"/>
    </source>
</evidence>
<sequence length="335" mass="35961">MTSTLSPVPARFTPERRTMNGKAYHHNPYAYRLLSEEDCNSAAMSFAEIYNNLAIEGELQGLKDVHAAMVADVDSSPICPPPMTQWLEVDNVEAGAKNPSADSGNDDGVSETSSDFGSAEHSCAVASAAAAAAASALKKGPACFSVTGSHHLLLSAVPSSAAPVVAPSVIRYASVNFRFGSAWFVAPFRTFVGDMVVVQYPGNNNSLHMGLVSSITTAKPITFYTEENMDSNYLSPEELQTAPRLLRHARDFDKEAKLDLRSHDLRSLANASKLAEEIGAQIQFLDAEWLLDLSAVTFLVKAFGGAELADQLVDELAIQEGAEVVFTYPVSSSMY</sequence>
<proteinExistence type="predicted"/>
<comment type="caution">
    <text evidence="2">The sequence shown here is derived from an EMBL/GenBank/DDBJ whole genome shotgun (WGS) entry which is preliminary data.</text>
</comment>
<dbReference type="VEuPathDB" id="TriTrypDB:Lsey_0177_0160"/>
<keyword evidence="3" id="KW-1185">Reference proteome</keyword>
<name>A0A0N1PBG8_LEPSE</name>
<evidence type="ECO:0000313" key="3">
    <source>
        <dbReference type="Proteomes" id="UP000038009"/>
    </source>
</evidence>
<dbReference type="OrthoDB" id="239450at2759"/>
<protein>
    <submittedName>
        <fullName evidence="2">Uncharacterized protein</fullName>
    </submittedName>
</protein>
<feature type="region of interest" description="Disordered" evidence="1">
    <location>
        <begin position="95"/>
        <end position="114"/>
    </location>
</feature>
<reference evidence="2 3" key="1">
    <citation type="journal article" date="2015" name="PLoS Pathog.">
        <title>Leptomonas seymouri: Adaptations to the Dixenous Life Cycle Analyzed by Genome Sequencing, Transcriptome Profiling and Co-infection with Leishmania donovani.</title>
        <authorList>
            <person name="Kraeva N."/>
            <person name="Butenko A."/>
            <person name="Hlavacova J."/>
            <person name="Kostygov A."/>
            <person name="Myskova J."/>
            <person name="Grybchuk D."/>
            <person name="Lestinova T."/>
            <person name="Votypka J."/>
            <person name="Volf P."/>
            <person name="Opperdoes F."/>
            <person name="Flegontov P."/>
            <person name="Lukes J."/>
            <person name="Yurchenko V."/>
        </authorList>
    </citation>
    <scope>NUCLEOTIDE SEQUENCE [LARGE SCALE GENOMIC DNA]</scope>
    <source>
        <strain evidence="2 3">ATCC 30220</strain>
    </source>
</reference>